<gene>
    <name evidence="7" type="ORF">E5259_11640</name>
</gene>
<dbReference type="Pfam" id="PF07993">
    <property type="entry name" value="NAD_binding_4"/>
    <property type="match status" value="1"/>
</dbReference>
<dbReference type="GO" id="GO:0005737">
    <property type="term" value="C:cytoplasm"/>
    <property type="evidence" value="ECO:0007669"/>
    <property type="project" value="TreeGrafter"/>
</dbReference>
<feature type="region of interest" description="Disordered" evidence="5">
    <location>
        <begin position="1993"/>
        <end position="2013"/>
    </location>
</feature>
<dbReference type="PROSITE" id="PS00455">
    <property type="entry name" value="AMP_BINDING"/>
    <property type="match status" value="2"/>
</dbReference>
<dbReference type="CDD" id="cd05930">
    <property type="entry name" value="A_NRPS"/>
    <property type="match status" value="2"/>
</dbReference>
<evidence type="ECO:0000256" key="3">
    <source>
        <dbReference type="ARBA" id="ARBA00022553"/>
    </source>
</evidence>
<dbReference type="Pfam" id="PF00668">
    <property type="entry name" value="Condensation"/>
    <property type="match status" value="2"/>
</dbReference>
<dbReference type="PANTHER" id="PTHR45527:SF1">
    <property type="entry name" value="FATTY ACID SYNTHASE"/>
    <property type="match status" value="1"/>
</dbReference>
<dbReference type="Gene3D" id="3.30.300.30">
    <property type="match status" value="2"/>
</dbReference>
<dbReference type="InterPro" id="IPR023213">
    <property type="entry name" value="CAT-like_dom_sf"/>
</dbReference>
<protein>
    <submittedName>
        <fullName evidence="7">Non-ribosomal peptide synthetase</fullName>
    </submittedName>
</protein>
<proteinExistence type="predicted"/>
<dbReference type="InterPro" id="IPR025110">
    <property type="entry name" value="AMP-bd_C"/>
</dbReference>
<dbReference type="Gene3D" id="3.40.50.12780">
    <property type="entry name" value="N-terminal domain of ligase-like"/>
    <property type="match status" value="1"/>
</dbReference>
<dbReference type="Gene3D" id="1.10.1200.10">
    <property type="entry name" value="ACP-like"/>
    <property type="match status" value="2"/>
</dbReference>
<name>A0A7G5MUA1_9FIRM</name>
<feature type="region of interest" description="Disordered" evidence="5">
    <location>
        <begin position="2081"/>
        <end position="2105"/>
    </location>
</feature>
<dbReference type="InterPro" id="IPR036291">
    <property type="entry name" value="NAD(P)-bd_dom_sf"/>
</dbReference>
<dbReference type="CDD" id="cd19531">
    <property type="entry name" value="LCL_NRPS-like"/>
    <property type="match status" value="1"/>
</dbReference>
<sequence>MYTEEKEERMEERAQETKDIREFLPLSNSQQNIWNLEMAHPGTPINTICTVLRIDGNFHVEYLQECIRLCYEDYPVLRTRITLRDGEVCQYIDSHIPRSVPFLDFSRTNKKGADIWDVSVAREHITLLDSPLCQMILFKRAENTGGILTKVHHIIADAWSQTVVTNRIIHNYFHMLKGEAPKTEPMPDYALHIELENKYLVSKSFERDTVYWQAMLKDINPAAAKEHPYAQVSPVGIRRSFTVSNRMNRMIAGFCREKKVSPFAVFYMALAVYLRRIKGQEKFCIGVPTINRLNFKEKQMAGMFVNTLPFVNELDASISFQEFNEKLQTDWFQLLYHQRMPFSEIKKLAAQNHEGAAPDQLFGIVLSYQNGQIHHLQGAQVTLEGRWLYSGYQAEPLCIHLSSRDGDNRFQVDYDYQTQLFSEREITTLHQHLMDILHSALLHPKTPIKELSVISEEEEERLIFDFNQTDTWYPRKQNIADHLREQAVMNPGRAAVIFKDKRMTYEMLVREADTLAEKIACFCPEGGKNIAVLMERSDRLLVVMAAVAFSGNAWLLMDCRQPAARIRELLEDSGAALVISDGTAETADFPIPVFTEEELQKGAGAACACAGPDDLAYLVYTSGSTGKPKAVEVEQHSVLNLAAAMTPLYPKGAVLSICNVGFDAFLLESISALLNGRTIVMAEEAVCNMPSALAELICGYDAGFMALTPSRLLEYLKDAAFGKAMSHIECIVCGGESMPPELYHALRFCSSVQLYNQYGPSEATVAVSHSAVTGNEMISIGKPLGNCRIYILDESMRPLPVGAVGELYIGGDCLARGYHGDEELTKKKFVEDPYIPGERLYRTGDMGYWTQDGEIIFTGRKDGQLKILGHRMEPAEIEEKLVSHPKVNMAAVKAFDNLLVAYYTSEEQLKGDELLAYAAFYLPRYQVPAMAVQLQEMPVTANGKVDHKKLPKPVMPDIQEAPADELEEKLLEIWKKSLQQPNLSIHSDYFLNGGDSLNAVAMLTEVEREFSILPELTGLYACRTVRRFANLLRGREADASAFHTEIPKAPKDQTYPLTAAQRSFYVLEQTDVTKTGYHMPGIFLVEGNLDRVTLTCAFRRIIREDETFRTGFEITGSNVQARVHEQVDFELEEVTGENIKEAADRFIRPFQLDRPPLMRAGMFTDGEKQYLLLDIHHIISDGMSSQLVFERLHKACLQEETGMPDTTYRDYAWWVEKRPAELQKRQEGYWRKKLSENREELRLPTDRIRPGVFDGRGGRYYFHMPKEMEEAGRKFCAQQQVTPYMMLLSAFGILLFGVCGQEKIVVGTPVSGRRHGDLSGVTGVFVNTLPVFLEPERKKNYLEYLHQVRERVLEMLDNQDTPLEDIVAMSNAERNRDRNPLYQVLFSLTAAQTKNLPLGEAKLTMLQMEEVSVKMDLHLEVIQNGEESRFCFEYAKSLFDSVTIEFYSRCYLEILRQILELPHQEIGSITLLEPCDSIRLLEEPNYLRMPYDGTFIDRMIDRQACLYPTRTAVCWGNGKSYTFGELKDRSDGLAAYLISKGIRREDRVAFLLKRDGDMLAAMLGILKAGAAYLPVDPALPKERICYMLENAGAKLLLRSEEIKLQGEVPCPVLLPVFGGDKTKLPVKGRTGEDVLNVIYTSGTTGQPKGVMMVHKAVSNLAAHVDTILGNENSCVLCASNCVFDVFTIETLLALARGRHISVADEEEMLLPWKMAERMKRDGATVLQLTPSRMQMCLHEASFAEVLARTEVLILMGEPWTLALKERIRGLTNARIFNIYGPTETSVYNCQGDITEDNAIHIGKPIGNCRYYLLDQEMRQVMPTGMGEIYIAGECLAKGYINRDDLTEQAFMPDPFFPGERMYKTGDLGRLRADGNWQCLGRADAQIKLNGHRIEPEEIEAQILQSGFAKEAAVVPVRREETVFSLCAFLVPKGDFSEDSVRACLAKKLPDYMVPGQVKSIDRLPRTSSGKVDRKELERSVLLLGGDEETVQEKVDRRQEEVISEKPQEGSEADKTPLDIWREVLGKEPEVDKSFFMQGGTSLTAIVVLSHYYSRHWDFSLNDFYRHPTLREQMQMIGEIKEDTSAQSQQPPKADREKVQSDVTEEQEERLPRYVCSLSEKVEVGENLLLTGATGYLGAHLLRELAADGQKTIYCLLRKDGEARLDKVLSFYFGKNGADRIKRQIRILEGDITLPELGISETLYHELSSTIDTVVHAAADVRHYAPMEELLLTNVEGTKNVLSFAEKGQALFIHISTVSVAGEFLKDAPGLSAVFSERDLDMGQNWEENPYVKSKILAETLVCRAMDRGLKAGIFRVGRLIGRKSDGVFQINPETNAFYRLVRGVLELDQMPKRFDQMLLEITPVDQCARAVCRLMGQPGGAWHIANPDEVTLADLLEECKKVECVPDQEFEESLRKKAAEDISPYIQAAAETYFSGRAQKTTIYVDARRTVCELKRVQFDWENTDLYQAVRCFKS</sequence>
<dbReference type="InterPro" id="IPR013120">
    <property type="entry name" value="FAR_NAD-bd"/>
</dbReference>
<dbReference type="Gene3D" id="3.30.559.30">
    <property type="entry name" value="Nonribosomal peptide synthetase, condensation domain"/>
    <property type="match status" value="2"/>
</dbReference>
<comment type="cofactor">
    <cofactor evidence="1">
        <name>pantetheine 4'-phosphate</name>
        <dbReference type="ChEBI" id="CHEBI:47942"/>
    </cofactor>
</comment>
<dbReference type="InterPro" id="IPR045851">
    <property type="entry name" value="AMP-bd_C_sf"/>
</dbReference>
<dbReference type="PANTHER" id="PTHR45527">
    <property type="entry name" value="NONRIBOSOMAL PEPTIDE SYNTHETASE"/>
    <property type="match status" value="1"/>
</dbReference>
<dbReference type="InterPro" id="IPR009081">
    <property type="entry name" value="PP-bd_ACP"/>
</dbReference>
<evidence type="ECO:0000256" key="2">
    <source>
        <dbReference type="ARBA" id="ARBA00022450"/>
    </source>
</evidence>
<dbReference type="InterPro" id="IPR001242">
    <property type="entry name" value="Condensation_dom"/>
</dbReference>
<dbReference type="Pfam" id="PF13193">
    <property type="entry name" value="AMP-binding_C"/>
    <property type="match status" value="1"/>
</dbReference>
<evidence type="ECO:0000256" key="5">
    <source>
        <dbReference type="SAM" id="MobiDB-lite"/>
    </source>
</evidence>
<dbReference type="SUPFAM" id="SSF56801">
    <property type="entry name" value="Acetyl-CoA synthetase-like"/>
    <property type="match status" value="2"/>
</dbReference>
<dbReference type="Pfam" id="PF00550">
    <property type="entry name" value="PP-binding"/>
    <property type="match status" value="2"/>
</dbReference>
<dbReference type="InterPro" id="IPR000873">
    <property type="entry name" value="AMP-dep_synth/lig_dom"/>
</dbReference>
<reference evidence="7 8" key="1">
    <citation type="submission" date="2019-04" db="EMBL/GenBank/DDBJ databases">
        <authorList>
            <person name="Schori C."/>
            <person name="Ahrens C."/>
        </authorList>
    </citation>
    <scope>NUCLEOTIDE SEQUENCE [LARGE SCALE GENOMIC DNA]</scope>
    <source>
        <strain evidence="7 8">DSM 2950</strain>
    </source>
</reference>
<organism evidence="7 8">
    <name type="scientific">Blautia producta</name>
    <dbReference type="NCBI Taxonomy" id="33035"/>
    <lineage>
        <taxon>Bacteria</taxon>
        <taxon>Bacillati</taxon>
        <taxon>Bacillota</taxon>
        <taxon>Clostridia</taxon>
        <taxon>Lachnospirales</taxon>
        <taxon>Lachnospiraceae</taxon>
        <taxon>Blautia</taxon>
    </lineage>
</organism>
<dbReference type="InterPro" id="IPR042099">
    <property type="entry name" value="ANL_N_sf"/>
</dbReference>
<dbReference type="Gene3D" id="3.40.50.720">
    <property type="entry name" value="NAD(P)-binding Rossmann-like Domain"/>
    <property type="match status" value="1"/>
</dbReference>
<dbReference type="SUPFAM" id="SSF52777">
    <property type="entry name" value="CoA-dependent acyltransferases"/>
    <property type="match status" value="4"/>
</dbReference>
<dbReference type="InterPro" id="IPR036736">
    <property type="entry name" value="ACP-like_sf"/>
</dbReference>
<keyword evidence="3" id="KW-0597">Phosphoprotein</keyword>
<keyword evidence="2" id="KW-0596">Phosphopantetheine</keyword>
<accession>A0A7G5MUA1</accession>
<dbReference type="Proteomes" id="UP000515789">
    <property type="component" value="Chromosome"/>
</dbReference>
<evidence type="ECO:0000256" key="4">
    <source>
        <dbReference type="ARBA" id="ARBA00022598"/>
    </source>
</evidence>
<dbReference type="GO" id="GO:0008610">
    <property type="term" value="P:lipid biosynthetic process"/>
    <property type="evidence" value="ECO:0007669"/>
    <property type="project" value="UniProtKB-ARBA"/>
</dbReference>
<dbReference type="Pfam" id="PF00501">
    <property type="entry name" value="AMP-binding"/>
    <property type="match status" value="2"/>
</dbReference>
<dbReference type="GO" id="GO:0031177">
    <property type="term" value="F:phosphopantetheine binding"/>
    <property type="evidence" value="ECO:0007669"/>
    <property type="project" value="TreeGrafter"/>
</dbReference>
<dbReference type="NCBIfam" id="TIGR01733">
    <property type="entry name" value="AA-adenyl-dom"/>
    <property type="match status" value="2"/>
</dbReference>
<dbReference type="NCBIfam" id="NF003417">
    <property type="entry name" value="PRK04813.1"/>
    <property type="match status" value="2"/>
</dbReference>
<dbReference type="GO" id="GO:0016874">
    <property type="term" value="F:ligase activity"/>
    <property type="evidence" value="ECO:0007669"/>
    <property type="project" value="UniProtKB-KW"/>
</dbReference>
<feature type="domain" description="Carrier" evidence="6">
    <location>
        <begin position="961"/>
        <end position="1036"/>
    </location>
</feature>
<dbReference type="SUPFAM" id="SSF47336">
    <property type="entry name" value="ACP-like"/>
    <property type="match status" value="2"/>
</dbReference>
<dbReference type="Gene3D" id="3.40.50.980">
    <property type="match status" value="2"/>
</dbReference>
<dbReference type="GO" id="GO:0043041">
    <property type="term" value="P:amino acid activation for nonribosomal peptide biosynthetic process"/>
    <property type="evidence" value="ECO:0007669"/>
    <property type="project" value="TreeGrafter"/>
</dbReference>
<dbReference type="Gene3D" id="3.30.559.10">
    <property type="entry name" value="Chloramphenicol acetyltransferase-like domain"/>
    <property type="match status" value="2"/>
</dbReference>
<dbReference type="FunFam" id="2.30.38.10:FF:000001">
    <property type="entry name" value="Non-ribosomal peptide synthetase PvdI"/>
    <property type="match status" value="1"/>
</dbReference>
<dbReference type="SUPFAM" id="SSF51735">
    <property type="entry name" value="NAD(P)-binding Rossmann-fold domains"/>
    <property type="match status" value="1"/>
</dbReference>
<dbReference type="PROSITE" id="PS50075">
    <property type="entry name" value="CARRIER"/>
    <property type="match status" value="1"/>
</dbReference>
<dbReference type="Gene3D" id="2.30.38.10">
    <property type="entry name" value="Luciferase, Domain 3"/>
    <property type="match status" value="1"/>
</dbReference>
<dbReference type="InterPro" id="IPR020845">
    <property type="entry name" value="AMP-binding_CS"/>
</dbReference>
<evidence type="ECO:0000313" key="7">
    <source>
        <dbReference type="EMBL" id="QMW78194.1"/>
    </source>
</evidence>
<dbReference type="InterPro" id="IPR010071">
    <property type="entry name" value="AA_adenyl_dom"/>
</dbReference>
<evidence type="ECO:0000256" key="1">
    <source>
        <dbReference type="ARBA" id="ARBA00001957"/>
    </source>
</evidence>
<dbReference type="EMBL" id="CP039126">
    <property type="protein sequence ID" value="QMW78194.1"/>
    <property type="molecule type" value="Genomic_DNA"/>
</dbReference>
<evidence type="ECO:0000259" key="6">
    <source>
        <dbReference type="PROSITE" id="PS50075"/>
    </source>
</evidence>
<evidence type="ECO:0000313" key="8">
    <source>
        <dbReference type="Proteomes" id="UP000515789"/>
    </source>
</evidence>
<keyword evidence="4" id="KW-0436">Ligase</keyword>
<dbReference type="GO" id="GO:0044550">
    <property type="term" value="P:secondary metabolite biosynthetic process"/>
    <property type="evidence" value="ECO:0007669"/>
    <property type="project" value="TreeGrafter"/>
</dbReference>